<name>A0A5J4R9T7_9ZZZZ</name>
<feature type="non-terminal residue" evidence="2">
    <location>
        <position position="1"/>
    </location>
</feature>
<dbReference type="AlphaFoldDB" id="A0A5J4R9T7"/>
<accession>A0A5J4R9T7</accession>
<evidence type="ECO:0000256" key="1">
    <source>
        <dbReference type="SAM" id="MobiDB-lite"/>
    </source>
</evidence>
<gene>
    <name evidence="2" type="ORF">EZS27_020597</name>
</gene>
<comment type="caution">
    <text evidence="2">The sequence shown here is derived from an EMBL/GenBank/DDBJ whole genome shotgun (WGS) entry which is preliminary data.</text>
</comment>
<feature type="region of interest" description="Disordered" evidence="1">
    <location>
        <begin position="22"/>
        <end position="42"/>
    </location>
</feature>
<proteinExistence type="predicted"/>
<reference evidence="2" key="1">
    <citation type="submission" date="2019-03" db="EMBL/GenBank/DDBJ databases">
        <title>Single cell metagenomics reveals metabolic interactions within the superorganism composed of flagellate Streblomastix strix and complex community of Bacteroidetes bacteria on its surface.</title>
        <authorList>
            <person name="Treitli S.C."/>
            <person name="Kolisko M."/>
            <person name="Husnik F."/>
            <person name="Keeling P."/>
            <person name="Hampl V."/>
        </authorList>
    </citation>
    <scope>NUCLEOTIDE SEQUENCE</scope>
    <source>
        <strain evidence="2">STM</strain>
    </source>
</reference>
<protein>
    <submittedName>
        <fullName evidence="2">Uncharacterized protein</fullName>
    </submittedName>
</protein>
<sequence>GREGYERKCFFVSVRTKKIVADSPTPDLTPLNLLNPKTGGTP</sequence>
<dbReference type="EMBL" id="SNRY01001465">
    <property type="protein sequence ID" value="KAA6330726.1"/>
    <property type="molecule type" value="Genomic_DNA"/>
</dbReference>
<feature type="compositionally biased region" description="Low complexity" evidence="1">
    <location>
        <begin position="24"/>
        <end position="36"/>
    </location>
</feature>
<evidence type="ECO:0000313" key="2">
    <source>
        <dbReference type="EMBL" id="KAA6330726.1"/>
    </source>
</evidence>
<organism evidence="2">
    <name type="scientific">termite gut metagenome</name>
    <dbReference type="NCBI Taxonomy" id="433724"/>
    <lineage>
        <taxon>unclassified sequences</taxon>
        <taxon>metagenomes</taxon>
        <taxon>organismal metagenomes</taxon>
    </lineage>
</organism>